<comment type="caution">
    <text evidence="2">The sequence shown here is derived from an EMBL/GenBank/DDBJ whole genome shotgun (WGS) entry which is preliminary data.</text>
</comment>
<accession>A0ABR1PGG3</accession>
<feature type="domain" description="Calcineurin-like phosphoesterase" evidence="1">
    <location>
        <begin position="12"/>
        <end position="241"/>
    </location>
</feature>
<proteinExistence type="predicted"/>
<dbReference type="Gene3D" id="3.60.21.10">
    <property type="match status" value="1"/>
</dbReference>
<evidence type="ECO:0000313" key="2">
    <source>
        <dbReference type="EMBL" id="KAK7736118.1"/>
    </source>
</evidence>
<dbReference type="InterPro" id="IPR004843">
    <property type="entry name" value="Calcineurin-like_PHP"/>
</dbReference>
<dbReference type="PANTHER" id="PTHR37844:SF2">
    <property type="entry name" value="SER_THR PROTEIN PHOSPHATASE SUPERFAMILY (AFU_ORTHOLOGUE AFUA_1G14840)"/>
    <property type="match status" value="1"/>
</dbReference>
<dbReference type="Proteomes" id="UP001430848">
    <property type="component" value="Unassembled WGS sequence"/>
</dbReference>
<protein>
    <recommendedName>
        <fullName evidence="1">Calcineurin-like phosphoesterase domain-containing protein</fullName>
    </recommendedName>
</protein>
<dbReference type="EMBL" id="JAKNSF020000011">
    <property type="protein sequence ID" value="KAK7736118.1"/>
    <property type="molecule type" value="Genomic_DNA"/>
</dbReference>
<organism evidence="2 3">
    <name type="scientific">Diaporthe eres</name>
    <name type="common">Phomopsis oblonga</name>
    <dbReference type="NCBI Taxonomy" id="83184"/>
    <lineage>
        <taxon>Eukaryota</taxon>
        <taxon>Fungi</taxon>
        <taxon>Dikarya</taxon>
        <taxon>Ascomycota</taxon>
        <taxon>Pezizomycotina</taxon>
        <taxon>Sordariomycetes</taxon>
        <taxon>Sordariomycetidae</taxon>
        <taxon>Diaporthales</taxon>
        <taxon>Diaporthaceae</taxon>
        <taxon>Diaporthe</taxon>
        <taxon>Diaporthe eres species complex</taxon>
    </lineage>
</organism>
<evidence type="ECO:0000313" key="3">
    <source>
        <dbReference type="Proteomes" id="UP001430848"/>
    </source>
</evidence>
<name>A0ABR1PGG3_DIAER</name>
<feature type="non-terminal residue" evidence="2">
    <location>
        <position position="1"/>
    </location>
</feature>
<dbReference type="PANTHER" id="PTHR37844">
    <property type="entry name" value="SER/THR PROTEIN PHOSPHATASE SUPERFAMILY (AFU_ORTHOLOGUE AFUA_1G14840)"/>
    <property type="match status" value="1"/>
</dbReference>
<sequence>HKGDYLDMELQIVSDLHLESPKAYDFYEIKPSASNLALLGDIGCVCDPDYLTFLTTQLAQFRIVFHLLGNHEPYGSTWDATIKTLRSFQEQNRQERARSPGSSGVGEYVLLDRDEHHLPSHNLTVLGCTLFSDVPARSTADVSFGLNDFFRIGGGWTVEQHVRAHRRDVAWLNARVAAIAREHPARRVVVLTHHSPTVDARTVNLRFAGSKISSGFATDLSGEGCWGSGNVVLWAFGHTHYNFGRFRDERTGKVVYSNQRGYYFAQAAGFVEDDVVNLEALL</sequence>
<dbReference type="SUPFAM" id="SSF56300">
    <property type="entry name" value="Metallo-dependent phosphatases"/>
    <property type="match status" value="1"/>
</dbReference>
<dbReference type="Pfam" id="PF00149">
    <property type="entry name" value="Metallophos"/>
    <property type="match status" value="1"/>
</dbReference>
<keyword evidence="3" id="KW-1185">Reference proteome</keyword>
<evidence type="ECO:0000259" key="1">
    <source>
        <dbReference type="Pfam" id="PF00149"/>
    </source>
</evidence>
<reference evidence="2 3" key="1">
    <citation type="submission" date="2024-02" db="EMBL/GenBank/DDBJ databases">
        <title>De novo assembly and annotation of 12 fungi associated with fruit tree decline syndrome in Ontario, Canada.</title>
        <authorList>
            <person name="Sulman M."/>
            <person name="Ellouze W."/>
            <person name="Ilyukhin E."/>
        </authorList>
    </citation>
    <scope>NUCLEOTIDE SEQUENCE [LARGE SCALE GENOMIC DNA]</scope>
    <source>
        <strain evidence="2 3">M169</strain>
    </source>
</reference>
<dbReference type="InterPro" id="IPR029052">
    <property type="entry name" value="Metallo-depent_PP-like"/>
</dbReference>
<gene>
    <name evidence="2" type="ORF">SLS63_003639</name>
</gene>